<dbReference type="AlphaFoldDB" id="A0A7Z7JFG2"/>
<evidence type="ECO:0000313" key="2">
    <source>
        <dbReference type="Proteomes" id="UP000257139"/>
    </source>
</evidence>
<protein>
    <submittedName>
        <fullName evidence="1">Uncharacterized protein</fullName>
    </submittedName>
</protein>
<evidence type="ECO:0000313" key="1">
    <source>
        <dbReference type="EMBL" id="SPC25601.1"/>
    </source>
</evidence>
<name>A0A7Z7JFG2_9BURK</name>
<dbReference type="EMBL" id="OGUU01000045">
    <property type="protein sequence ID" value="SPC25601.1"/>
    <property type="molecule type" value="Genomic_DNA"/>
</dbReference>
<organism evidence="1 2">
    <name type="scientific">Cupriavidus taiwanensis</name>
    <dbReference type="NCBI Taxonomy" id="164546"/>
    <lineage>
        <taxon>Bacteria</taxon>
        <taxon>Pseudomonadati</taxon>
        <taxon>Pseudomonadota</taxon>
        <taxon>Betaproteobacteria</taxon>
        <taxon>Burkholderiales</taxon>
        <taxon>Burkholderiaceae</taxon>
        <taxon>Cupriavidus</taxon>
    </lineage>
</organism>
<accession>A0A7Z7JFG2</accession>
<comment type="caution">
    <text evidence="1">The sequence shown here is derived from an EMBL/GenBank/DDBJ whole genome shotgun (WGS) entry which is preliminary data.</text>
</comment>
<sequence length="65" mass="7414">MVRDAIQFFCKNSDFVVRKMAGPNGSLKEGVRTMQALYLCRPFWEAASDVMPMRKLGKDGKSRRS</sequence>
<dbReference type="Proteomes" id="UP000257139">
    <property type="component" value="Unassembled WGS sequence"/>
</dbReference>
<reference evidence="1 2" key="1">
    <citation type="submission" date="2018-01" db="EMBL/GenBank/DDBJ databases">
        <authorList>
            <person name="Clerissi C."/>
        </authorList>
    </citation>
    <scope>NUCLEOTIDE SEQUENCE [LARGE SCALE GENOMIC DNA]</scope>
    <source>
        <strain evidence="1">Cupriavidus taiwanensis STM 6021</strain>
    </source>
</reference>
<proteinExistence type="predicted"/>
<gene>
    <name evidence="1" type="ORF">CBM2594_U10102</name>
</gene>